<feature type="compositionally biased region" description="Polar residues" evidence="1">
    <location>
        <begin position="37"/>
        <end position="49"/>
    </location>
</feature>
<comment type="caution">
    <text evidence="2">The sequence shown here is derived from an EMBL/GenBank/DDBJ whole genome shotgun (WGS) entry which is preliminary data.</text>
</comment>
<evidence type="ECO:0000256" key="1">
    <source>
        <dbReference type="SAM" id="MobiDB-lite"/>
    </source>
</evidence>
<name>A0AAW0DFK2_9AGAR</name>
<protein>
    <submittedName>
        <fullName evidence="2">Uncharacterized protein</fullName>
    </submittedName>
</protein>
<keyword evidence="3" id="KW-1185">Reference proteome</keyword>
<accession>A0AAW0DFK2</accession>
<dbReference type="AlphaFoldDB" id="A0AAW0DFK2"/>
<feature type="region of interest" description="Disordered" evidence="1">
    <location>
        <begin position="37"/>
        <end position="56"/>
    </location>
</feature>
<gene>
    <name evidence="2" type="ORF">R3P38DRAFT_2763170</name>
</gene>
<dbReference type="Proteomes" id="UP001362999">
    <property type="component" value="Unassembled WGS sequence"/>
</dbReference>
<evidence type="ECO:0000313" key="3">
    <source>
        <dbReference type="Proteomes" id="UP001362999"/>
    </source>
</evidence>
<sequence>MKSQTPSINSKSLQTDKSTCKLSPGLLYNLVLARSGTKQAEKSQTSRQLTPAAKAARLDASRKYRWKNEEILREKARTRMAARRQAMKDSTGVSEAYAEGVKKAHETYRNKQRKYLAFKQRLRRQEAYIAKYGAEAYHTRAAQDQARAEAALVMQAAEIRSKQSVGFESYAEQW</sequence>
<proteinExistence type="predicted"/>
<dbReference type="EMBL" id="JAWWNJ010000008">
    <property type="protein sequence ID" value="KAK7050120.1"/>
    <property type="molecule type" value="Genomic_DNA"/>
</dbReference>
<evidence type="ECO:0000313" key="2">
    <source>
        <dbReference type="EMBL" id="KAK7050120.1"/>
    </source>
</evidence>
<reference evidence="2 3" key="1">
    <citation type="journal article" date="2024" name="J Genomics">
        <title>Draft genome sequencing and assembly of Favolaschia claudopus CIRM-BRFM 2984 isolated from oak limbs.</title>
        <authorList>
            <person name="Navarro D."/>
            <person name="Drula E."/>
            <person name="Chaduli D."/>
            <person name="Cazenave R."/>
            <person name="Ahrendt S."/>
            <person name="Wang J."/>
            <person name="Lipzen A."/>
            <person name="Daum C."/>
            <person name="Barry K."/>
            <person name="Grigoriev I.V."/>
            <person name="Favel A."/>
            <person name="Rosso M.N."/>
            <person name="Martin F."/>
        </authorList>
    </citation>
    <scope>NUCLEOTIDE SEQUENCE [LARGE SCALE GENOMIC DNA]</scope>
    <source>
        <strain evidence="2 3">CIRM-BRFM 2984</strain>
    </source>
</reference>
<organism evidence="2 3">
    <name type="scientific">Favolaschia claudopus</name>
    <dbReference type="NCBI Taxonomy" id="2862362"/>
    <lineage>
        <taxon>Eukaryota</taxon>
        <taxon>Fungi</taxon>
        <taxon>Dikarya</taxon>
        <taxon>Basidiomycota</taxon>
        <taxon>Agaricomycotina</taxon>
        <taxon>Agaricomycetes</taxon>
        <taxon>Agaricomycetidae</taxon>
        <taxon>Agaricales</taxon>
        <taxon>Marasmiineae</taxon>
        <taxon>Mycenaceae</taxon>
        <taxon>Favolaschia</taxon>
    </lineage>
</organism>